<evidence type="ECO:0000313" key="1">
    <source>
        <dbReference type="EMBL" id="VDN98863.1"/>
    </source>
</evidence>
<dbReference type="Proteomes" id="UP000278807">
    <property type="component" value="Unassembled WGS sequence"/>
</dbReference>
<dbReference type="AlphaFoldDB" id="A0A0R3T7G7"/>
<sequence length="66" mass="7380">MLENSDNTLTGINAKLGHSRTRRNLAFQILDVEMKGGSHENDSHSPLTPDQLMTSLHLLRLDRLIG</sequence>
<evidence type="ECO:0000313" key="3">
    <source>
        <dbReference type="WBParaSite" id="HNAJ_0000300501-mRNA-1"/>
    </source>
</evidence>
<gene>
    <name evidence="1" type="ORF">HNAJ_LOCUS3004</name>
</gene>
<organism evidence="3">
    <name type="scientific">Rodentolepis nana</name>
    <name type="common">Dwarf tapeworm</name>
    <name type="synonym">Hymenolepis nana</name>
    <dbReference type="NCBI Taxonomy" id="102285"/>
    <lineage>
        <taxon>Eukaryota</taxon>
        <taxon>Metazoa</taxon>
        <taxon>Spiralia</taxon>
        <taxon>Lophotrochozoa</taxon>
        <taxon>Platyhelminthes</taxon>
        <taxon>Cestoda</taxon>
        <taxon>Eucestoda</taxon>
        <taxon>Cyclophyllidea</taxon>
        <taxon>Hymenolepididae</taxon>
        <taxon>Rodentolepis</taxon>
    </lineage>
</organism>
<dbReference type="EMBL" id="UZAE01001638">
    <property type="protein sequence ID" value="VDN98863.1"/>
    <property type="molecule type" value="Genomic_DNA"/>
</dbReference>
<reference evidence="1 2" key="2">
    <citation type="submission" date="2018-11" db="EMBL/GenBank/DDBJ databases">
        <authorList>
            <consortium name="Pathogen Informatics"/>
        </authorList>
    </citation>
    <scope>NUCLEOTIDE SEQUENCE [LARGE SCALE GENOMIC DNA]</scope>
</reference>
<name>A0A0R3T7G7_RODNA</name>
<keyword evidence="2" id="KW-1185">Reference proteome</keyword>
<proteinExistence type="predicted"/>
<accession>A0A0R3T7G7</accession>
<reference evidence="3" key="1">
    <citation type="submission" date="2017-02" db="UniProtKB">
        <authorList>
            <consortium name="WormBaseParasite"/>
        </authorList>
    </citation>
    <scope>IDENTIFICATION</scope>
</reference>
<protein>
    <submittedName>
        <fullName evidence="1 3">Uncharacterized protein</fullName>
    </submittedName>
</protein>
<dbReference type="WBParaSite" id="HNAJ_0000300501-mRNA-1">
    <property type="protein sequence ID" value="HNAJ_0000300501-mRNA-1"/>
    <property type="gene ID" value="HNAJ_0000300501"/>
</dbReference>
<evidence type="ECO:0000313" key="2">
    <source>
        <dbReference type="Proteomes" id="UP000278807"/>
    </source>
</evidence>